<dbReference type="PANTHER" id="PTHR30419">
    <property type="entry name" value="HTH-TYPE TRANSCRIPTIONAL REGULATOR YBHD"/>
    <property type="match status" value="1"/>
</dbReference>
<evidence type="ECO:0000313" key="8">
    <source>
        <dbReference type="Proteomes" id="UP000017938"/>
    </source>
</evidence>
<name>R6TPQ2_9BACT</name>
<dbReference type="GO" id="GO:0003700">
    <property type="term" value="F:DNA-binding transcription factor activity"/>
    <property type="evidence" value="ECO:0007669"/>
    <property type="project" value="InterPro"/>
</dbReference>
<evidence type="ECO:0000256" key="1">
    <source>
        <dbReference type="ARBA" id="ARBA00009437"/>
    </source>
</evidence>
<dbReference type="SUPFAM" id="SSF53850">
    <property type="entry name" value="Periplasmic binding protein-like II"/>
    <property type="match status" value="1"/>
</dbReference>
<evidence type="ECO:0000259" key="5">
    <source>
        <dbReference type="PROSITE" id="PS50931"/>
    </source>
</evidence>
<evidence type="ECO:0000313" key="7">
    <source>
        <dbReference type="EMBL" id="MCI5755708.1"/>
    </source>
</evidence>
<gene>
    <name evidence="6" type="ORF">BN580_00630</name>
    <name evidence="7" type="ORF">MR241_05385</name>
</gene>
<dbReference type="PROSITE" id="PS50931">
    <property type="entry name" value="HTH_LYSR"/>
    <property type="match status" value="1"/>
</dbReference>
<dbReference type="GO" id="GO:0005829">
    <property type="term" value="C:cytosol"/>
    <property type="evidence" value="ECO:0007669"/>
    <property type="project" value="TreeGrafter"/>
</dbReference>
<evidence type="ECO:0000256" key="2">
    <source>
        <dbReference type="ARBA" id="ARBA00023015"/>
    </source>
</evidence>
<dbReference type="Pfam" id="PF03466">
    <property type="entry name" value="LysR_substrate"/>
    <property type="match status" value="1"/>
</dbReference>
<comment type="similarity">
    <text evidence="1">Belongs to the LysR transcriptional regulatory family.</text>
</comment>
<keyword evidence="4" id="KW-0804">Transcription</keyword>
<dbReference type="InterPro" id="IPR050950">
    <property type="entry name" value="HTH-type_LysR_regulators"/>
</dbReference>
<dbReference type="SUPFAM" id="SSF46785">
    <property type="entry name" value="Winged helix' DNA-binding domain"/>
    <property type="match status" value="1"/>
</dbReference>
<evidence type="ECO:0000256" key="3">
    <source>
        <dbReference type="ARBA" id="ARBA00023125"/>
    </source>
</evidence>
<sequence>MTRYTAFCKIVEYGSFTRAAEALGYTQAAVSQMIRSLENEFSLRLLIRTRSGVRLTREGEQMYPLIRKFAAAYREMADRAGEINGLDSGEIRIGTFSSMSQHLLPGLMSDFSRIYPKINFVLSQGDNTTLPEWINSGIIDFGFVYPEASSGLVNRPIVKDVYLAVLPEGHQYAKMEAVPLALMAKEPLIIVDEGGINTVLRAFSAAGLTARINFRIHDDYTILSMVEKGIGVSILPSMILDRAPYRIKAVPTDVPVTRTVGIAYRDYDMLPMAAKKFIKFVSDNIGSYLPEKYICLK</sequence>
<dbReference type="STRING" id="1263015.BN580_00630"/>
<keyword evidence="2" id="KW-0805">Transcription regulation</keyword>
<dbReference type="Pfam" id="PF00126">
    <property type="entry name" value="HTH_1"/>
    <property type="match status" value="1"/>
</dbReference>
<dbReference type="EMBL" id="JALEMU010000083">
    <property type="protein sequence ID" value="MCI5755708.1"/>
    <property type="molecule type" value="Genomic_DNA"/>
</dbReference>
<protein>
    <submittedName>
        <fullName evidence="7">LysR family transcriptional regulator</fullName>
    </submittedName>
</protein>
<dbReference type="CDD" id="cd05466">
    <property type="entry name" value="PBP2_LTTR_substrate"/>
    <property type="match status" value="1"/>
</dbReference>
<dbReference type="InterPro" id="IPR036388">
    <property type="entry name" value="WH-like_DNA-bd_sf"/>
</dbReference>
<organism evidence="6 8">
    <name type="scientific">Candidatus Colimorpha enterica</name>
    <dbReference type="NCBI Taxonomy" id="3083063"/>
    <lineage>
        <taxon>Bacteria</taxon>
        <taxon>Pseudomonadati</taxon>
        <taxon>Bacteroidota</taxon>
        <taxon>Bacteroidia</taxon>
        <taxon>Bacteroidales</taxon>
        <taxon>Candidatus Colimorpha</taxon>
    </lineage>
</organism>
<dbReference type="Gene3D" id="1.10.10.10">
    <property type="entry name" value="Winged helix-like DNA-binding domain superfamily/Winged helix DNA-binding domain"/>
    <property type="match status" value="1"/>
</dbReference>
<dbReference type="EMBL" id="CBFW010000014">
    <property type="protein sequence ID" value="CDC69881.1"/>
    <property type="molecule type" value="Genomic_DNA"/>
</dbReference>
<dbReference type="Proteomes" id="UP000017938">
    <property type="component" value="Unassembled WGS sequence"/>
</dbReference>
<dbReference type="Proteomes" id="UP001139365">
    <property type="component" value="Unassembled WGS sequence"/>
</dbReference>
<dbReference type="PRINTS" id="PR00039">
    <property type="entry name" value="HTHLYSR"/>
</dbReference>
<proteinExistence type="inferred from homology"/>
<dbReference type="InterPro" id="IPR036390">
    <property type="entry name" value="WH_DNA-bd_sf"/>
</dbReference>
<reference evidence="6" key="1">
    <citation type="submission" date="2012-11" db="EMBL/GenBank/DDBJ databases">
        <title>Dependencies among metagenomic species, viruses, plasmids and units of genetic variation.</title>
        <authorList>
            <person name="Nielsen H.B."/>
            <person name="Almeida M."/>
            <person name="Juncker A.S."/>
            <person name="Rasmussen S."/>
            <person name="Li J."/>
            <person name="Sunagawa S."/>
            <person name="Plichta D."/>
            <person name="Gautier L."/>
            <person name="Le Chatelier E."/>
            <person name="Peletier E."/>
            <person name="Bonde I."/>
            <person name="Nielsen T."/>
            <person name="Manichanh C."/>
            <person name="Arumugam M."/>
            <person name="Batto J."/>
            <person name="Santos M.B.Q.D."/>
            <person name="Blom N."/>
            <person name="Borruel N."/>
            <person name="Burgdorf K.S."/>
            <person name="Boumezbeur F."/>
            <person name="Casellas F."/>
            <person name="Dore J."/>
            <person name="Guarner F."/>
            <person name="Hansen T."/>
            <person name="Hildebrand F."/>
            <person name="Kaas R.S."/>
            <person name="Kennedy S."/>
            <person name="Kristiansen K."/>
            <person name="Kultima J.R."/>
            <person name="Leonard P."/>
            <person name="Levenez F."/>
            <person name="Lund O."/>
            <person name="Moumen B."/>
            <person name="Le Paslier D."/>
            <person name="Pons N."/>
            <person name="Pedersen O."/>
            <person name="Prifti E."/>
            <person name="Qin J."/>
            <person name="Raes J."/>
            <person name="Tap J."/>
            <person name="Tims S."/>
            <person name="Ussery D.W."/>
            <person name="Yamada T."/>
            <person name="MetaHit consortium"/>
            <person name="Renault P."/>
            <person name="Sicheritz-Ponten T."/>
            <person name="Bork P."/>
            <person name="Wang J."/>
            <person name="Brunak S."/>
            <person name="Ehrlich S.D."/>
        </authorList>
    </citation>
    <scope>NUCLEOTIDE SEQUENCE [LARGE SCALE GENOMIC DNA]</scope>
</reference>
<evidence type="ECO:0000256" key="4">
    <source>
        <dbReference type="ARBA" id="ARBA00023163"/>
    </source>
</evidence>
<comment type="caution">
    <text evidence="6">The sequence shown here is derived from an EMBL/GenBank/DDBJ whole genome shotgun (WGS) entry which is preliminary data.</text>
</comment>
<accession>R6TPQ2</accession>
<dbReference type="PANTHER" id="PTHR30419:SF28">
    <property type="entry name" value="HTH-TYPE TRANSCRIPTIONAL REGULATOR BSDA"/>
    <property type="match status" value="1"/>
</dbReference>
<dbReference type="InterPro" id="IPR000847">
    <property type="entry name" value="LysR_HTH_N"/>
</dbReference>
<evidence type="ECO:0000313" key="6">
    <source>
        <dbReference type="EMBL" id="CDC69881.1"/>
    </source>
</evidence>
<dbReference type="Gene3D" id="3.40.190.290">
    <property type="match status" value="1"/>
</dbReference>
<reference evidence="7 9" key="2">
    <citation type="submission" date="2022-03" db="EMBL/GenBank/DDBJ databases">
        <title>Metagenome-assembled genomes from swine fecal metagenomes.</title>
        <authorList>
            <person name="Holman D.B."/>
            <person name="Kommadath A."/>
        </authorList>
    </citation>
    <scope>NUCLEOTIDE SEQUENCE [LARGE SCALE GENOMIC DNA]</scope>
    <source>
        <strain evidence="7">SUG147</strain>
    </source>
</reference>
<dbReference type="FunFam" id="1.10.10.10:FF:000001">
    <property type="entry name" value="LysR family transcriptional regulator"/>
    <property type="match status" value="1"/>
</dbReference>
<keyword evidence="3" id="KW-0238">DNA-binding</keyword>
<dbReference type="InterPro" id="IPR005119">
    <property type="entry name" value="LysR_subst-bd"/>
</dbReference>
<dbReference type="GO" id="GO:0003677">
    <property type="term" value="F:DNA binding"/>
    <property type="evidence" value="ECO:0007669"/>
    <property type="project" value="UniProtKB-KW"/>
</dbReference>
<evidence type="ECO:0000313" key="9">
    <source>
        <dbReference type="Proteomes" id="UP001139365"/>
    </source>
</evidence>
<dbReference type="AlphaFoldDB" id="R6TPQ2"/>
<feature type="domain" description="HTH lysR-type" evidence="5">
    <location>
        <begin position="1"/>
        <end position="56"/>
    </location>
</feature>